<evidence type="ECO:0000256" key="4">
    <source>
        <dbReference type="SAM" id="Phobius"/>
    </source>
</evidence>
<dbReference type="EMBL" id="JAOCDZ010000009">
    <property type="protein sequence ID" value="MDH0736965.1"/>
    <property type="molecule type" value="Genomic_DNA"/>
</dbReference>
<feature type="transmembrane region" description="Helical" evidence="4">
    <location>
        <begin position="329"/>
        <end position="352"/>
    </location>
</feature>
<dbReference type="SUPFAM" id="SSF103473">
    <property type="entry name" value="MFS general substrate transporter"/>
    <property type="match status" value="1"/>
</dbReference>
<keyword evidence="1 4" id="KW-0812">Transmembrane</keyword>
<dbReference type="PANTHER" id="PTHR11360:SF284">
    <property type="entry name" value="EG:103B4.3 PROTEIN-RELATED"/>
    <property type="match status" value="1"/>
</dbReference>
<keyword evidence="2 4" id="KW-1133">Transmembrane helix</keyword>
<evidence type="ECO:0000259" key="5">
    <source>
        <dbReference type="PROSITE" id="PS50850"/>
    </source>
</evidence>
<dbReference type="RefSeq" id="WP_279995709.1">
    <property type="nucleotide sequence ID" value="NZ_JAOCDZ010000009.1"/>
</dbReference>
<feature type="transmembrane region" description="Helical" evidence="4">
    <location>
        <begin position="172"/>
        <end position="191"/>
    </location>
</feature>
<reference evidence="6" key="1">
    <citation type="submission" date="2022-09" db="EMBL/GenBank/DDBJ databases">
        <title>Intensive care unit water sources are persistently colonized with multi-drug resistant bacteria and are the site of extensive horizontal gene transfer of antibiotic resistance genes.</title>
        <authorList>
            <person name="Diorio-Toth L."/>
        </authorList>
    </citation>
    <scope>NUCLEOTIDE SEQUENCE</scope>
    <source>
        <strain evidence="6">GD03843</strain>
    </source>
</reference>
<evidence type="ECO:0000313" key="7">
    <source>
        <dbReference type="Proteomes" id="UP001161094"/>
    </source>
</evidence>
<gene>
    <name evidence="6" type="ORF">N5D93_14215</name>
</gene>
<feature type="transmembrane region" description="Helical" evidence="4">
    <location>
        <begin position="80"/>
        <end position="99"/>
    </location>
</feature>
<dbReference type="AlphaFoldDB" id="A0AA42LP69"/>
<keyword evidence="3 4" id="KW-0472">Membrane</keyword>
<dbReference type="PANTHER" id="PTHR11360">
    <property type="entry name" value="MONOCARBOXYLATE TRANSPORTER"/>
    <property type="match status" value="1"/>
</dbReference>
<feature type="domain" description="Major facilitator superfamily (MFS) profile" evidence="5">
    <location>
        <begin position="12"/>
        <end position="418"/>
    </location>
</feature>
<name>A0AA42LP69_9BURK</name>
<evidence type="ECO:0000313" key="6">
    <source>
        <dbReference type="EMBL" id="MDH0736965.1"/>
    </source>
</evidence>
<feature type="transmembrane region" description="Helical" evidence="4">
    <location>
        <begin position="393"/>
        <end position="411"/>
    </location>
</feature>
<protein>
    <submittedName>
        <fullName evidence="6">MFS transporter</fullName>
    </submittedName>
</protein>
<dbReference type="Pfam" id="PF07690">
    <property type="entry name" value="MFS_1"/>
    <property type="match status" value="1"/>
</dbReference>
<feature type="transmembrane region" description="Helical" evidence="4">
    <location>
        <begin position="274"/>
        <end position="293"/>
    </location>
</feature>
<feature type="transmembrane region" description="Helical" evidence="4">
    <location>
        <begin position="234"/>
        <end position="254"/>
    </location>
</feature>
<dbReference type="GO" id="GO:0022857">
    <property type="term" value="F:transmembrane transporter activity"/>
    <property type="evidence" value="ECO:0007669"/>
    <property type="project" value="InterPro"/>
</dbReference>
<evidence type="ECO:0000256" key="1">
    <source>
        <dbReference type="ARBA" id="ARBA00022692"/>
    </source>
</evidence>
<sequence>MDKQESGGWYFGWNIVGAAAVLTLLTVGLRMGIGPFFLPMADGLGFSRSLLSAIVAVGMLCYGLAMPLAGYLVSVRGTRFVLLTGTAIVVASSLWTVFARGPIEFLLSFGVALSVGLAFTSPVALTPIISRWFTRQRGMALFFLSTGSMAGIALMTPTLTFAISAVGWQETLLAFSVLFALLTVPVALFVMRDVAPEHTDLLPHQIVKDKAPANATKGTAAAAIKAPAPNVRNALRTLPFWQVALGLFACGYSMNLLGTHGMPMLMDHGFDATTSSLGIGLIGLVAIFSTLVLGRMSDRVERRNILAAIYLVRGLGFFALVMVGAHWELYAAATIGGIVWAGSIALSSAILADVYGIRLVGVLYGLTYLGHQVGGMISSWLGGWAFDTFHTHWVAFGSAGVLLLLAAAISLRLPGRDLTRMPATVGR</sequence>
<feature type="transmembrane region" description="Helical" evidence="4">
    <location>
        <begin position="50"/>
        <end position="73"/>
    </location>
</feature>
<feature type="transmembrane region" description="Helical" evidence="4">
    <location>
        <begin position="105"/>
        <end position="129"/>
    </location>
</feature>
<dbReference type="Proteomes" id="UP001161094">
    <property type="component" value="Unassembled WGS sequence"/>
</dbReference>
<dbReference type="InterPro" id="IPR050327">
    <property type="entry name" value="Proton-linked_MCT"/>
</dbReference>
<dbReference type="Gene3D" id="1.20.1250.20">
    <property type="entry name" value="MFS general substrate transporter like domains"/>
    <property type="match status" value="2"/>
</dbReference>
<evidence type="ECO:0000256" key="2">
    <source>
        <dbReference type="ARBA" id="ARBA00022989"/>
    </source>
</evidence>
<feature type="transmembrane region" description="Helical" evidence="4">
    <location>
        <begin position="305"/>
        <end position="323"/>
    </location>
</feature>
<proteinExistence type="predicted"/>
<accession>A0AA42LP69</accession>
<dbReference type="PROSITE" id="PS50850">
    <property type="entry name" value="MFS"/>
    <property type="match status" value="1"/>
</dbReference>
<dbReference type="InterPro" id="IPR036259">
    <property type="entry name" value="MFS_trans_sf"/>
</dbReference>
<dbReference type="InterPro" id="IPR011701">
    <property type="entry name" value="MFS"/>
</dbReference>
<feature type="transmembrane region" description="Helical" evidence="4">
    <location>
        <begin position="359"/>
        <end position="381"/>
    </location>
</feature>
<feature type="transmembrane region" description="Helical" evidence="4">
    <location>
        <begin position="12"/>
        <end position="38"/>
    </location>
</feature>
<feature type="transmembrane region" description="Helical" evidence="4">
    <location>
        <begin position="141"/>
        <end position="166"/>
    </location>
</feature>
<organism evidence="6 7">
    <name type="scientific">Achromobacter spanius</name>
    <dbReference type="NCBI Taxonomy" id="217203"/>
    <lineage>
        <taxon>Bacteria</taxon>
        <taxon>Pseudomonadati</taxon>
        <taxon>Pseudomonadota</taxon>
        <taxon>Betaproteobacteria</taxon>
        <taxon>Burkholderiales</taxon>
        <taxon>Alcaligenaceae</taxon>
        <taxon>Achromobacter</taxon>
    </lineage>
</organism>
<dbReference type="InterPro" id="IPR020846">
    <property type="entry name" value="MFS_dom"/>
</dbReference>
<evidence type="ECO:0000256" key="3">
    <source>
        <dbReference type="ARBA" id="ARBA00023136"/>
    </source>
</evidence>
<comment type="caution">
    <text evidence="6">The sequence shown here is derived from an EMBL/GenBank/DDBJ whole genome shotgun (WGS) entry which is preliminary data.</text>
</comment>